<gene>
    <name evidence="2" type="ORF">C3B54_1125</name>
</gene>
<dbReference type="PANTHER" id="PTHR46936:SF1">
    <property type="entry name" value="ARABINOSYLTRANSFERASE XEG113"/>
    <property type="match status" value="1"/>
</dbReference>
<evidence type="ECO:0000313" key="2">
    <source>
        <dbReference type="EMBL" id="AVG23036.1"/>
    </source>
</evidence>
<feature type="domain" description="Nucleotide-diphospho-sugar transferase" evidence="1">
    <location>
        <begin position="58"/>
        <end position="271"/>
    </location>
</feature>
<dbReference type="PANTHER" id="PTHR46936">
    <property type="entry name" value="ARABINOSYLTRANSFERASE XEG113"/>
    <property type="match status" value="1"/>
</dbReference>
<dbReference type="EMBL" id="CP026923">
    <property type="protein sequence ID" value="AVG23036.1"/>
    <property type="molecule type" value="Genomic_DNA"/>
</dbReference>
<protein>
    <submittedName>
        <fullName evidence="2">Nucleotide-diphospho-sugar transferase</fullName>
    </submittedName>
</protein>
<keyword evidence="2" id="KW-0808">Transferase</keyword>
<dbReference type="InterPro" id="IPR005069">
    <property type="entry name" value="Nucl-diP-sugar_transferase"/>
</dbReference>
<evidence type="ECO:0000259" key="1">
    <source>
        <dbReference type="Pfam" id="PF03407"/>
    </source>
</evidence>
<name>A0A2L2BMZ3_9MICO</name>
<keyword evidence="3" id="KW-1185">Reference proteome</keyword>
<sequence>MSAVKTPLPGPGRGFFRGVDRVVARAVSSARLPYVVFANWAYREVLLNWLVASARVELTNIVIVAYDRRLARFLKGHGFECVFLPMKPGKSNLWWRLFVFQALCESGVDFVHCDADAILLKNPAKALSDFPSADLVASQGTVQPKNVVELTGFVVCMGFFLLRSNERTRAFMRRAVERAPHDGTDQSAVNNTLLEWVSGWVGPIDTSTRISHLGRSFDVFPDVLVSRPEEKLDAAVLPHHLFQRYFLGLQHDPVLVHPLANQKGKTKMEKLSRLGLVFLRQDWENLRFTRDSLGVLDRDSAVPVDD</sequence>
<dbReference type="OrthoDB" id="8453827at2"/>
<dbReference type="AlphaFoldDB" id="A0A2L2BMZ3"/>
<dbReference type="Proteomes" id="UP000243077">
    <property type="component" value="Chromosome"/>
</dbReference>
<evidence type="ECO:0000313" key="3">
    <source>
        <dbReference type="Proteomes" id="UP000243077"/>
    </source>
</evidence>
<dbReference type="RefSeq" id="WP_158665436.1">
    <property type="nucleotide sequence ID" value="NZ_CP026923.1"/>
</dbReference>
<reference evidence="2 3" key="1">
    <citation type="submission" date="2018-02" db="EMBL/GenBank/DDBJ databases">
        <title>Complete genome of the streamlined marine actinobacterium Pontimonas salivibrio CL-TW6 adapted to coastal planktonic lifestype.</title>
        <authorList>
            <person name="Cho B.C."/>
            <person name="Hardies S.C."/>
            <person name="Jang G.I."/>
            <person name="Hwang C.Y."/>
        </authorList>
    </citation>
    <scope>NUCLEOTIDE SEQUENCE [LARGE SCALE GENOMIC DNA]</scope>
    <source>
        <strain evidence="2 3">CL-TW6</strain>
    </source>
</reference>
<accession>A0A2L2BMZ3</accession>
<proteinExistence type="predicted"/>
<dbReference type="GO" id="GO:0052636">
    <property type="term" value="F:arabinosyltransferase activity"/>
    <property type="evidence" value="ECO:0007669"/>
    <property type="project" value="TreeGrafter"/>
</dbReference>
<dbReference type="KEGG" id="psai:C3B54_1125"/>
<dbReference type="Pfam" id="PF03407">
    <property type="entry name" value="Nucleotid_trans"/>
    <property type="match status" value="1"/>
</dbReference>
<dbReference type="InterPro" id="IPR053250">
    <property type="entry name" value="Glycosyltransferase_77"/>
</dbReference>
<organism evidence="2 3">
    <name type="scientific">Pontimonas salivibrio</name>
    <dbReference type="NCBI Taxonomy" id="1159327"/>
    <lineage>
        <taxon>Bacteria</taxon>
        <taxon>Bacillati</taxon>
        <taxon>Actinomycetota</taxon>
        <taxon>Actinomycetes</taxon>
        <taxon>Micrococcales</taxon>
        <taxon>Microbacteriaceae</taxon>
        <taxon>Pontimonas</taxon>
    </lineage>
</organism>